<gene>
    <name evidence="1" type="ORF">BV898_09315</name>
</gene>
<dbReference type="EMBL" id="MTYJ01000072">
    <property type="protein sequence ID" value="OQV16645.1"/>
    <property type="molecule type" value="Genomic_DNA"/>
</dbReference>
<reference evidence="2" key="1">
    <citation type="submission" date="2017-01" db="EMBL/GenBank/DDBJ databases">
        <title>Comparative genomics of anhydrobiosis in the tardigrade Hypsibius dujardini.</title>
        <authorList>
            <person name="Yoshida Y."/>
            <person name="Koutsovoulos G."/>
            <person name="Laetsch D."/>
            <person name="Stevens L."/>
            <person name="Kumar S."/>
            <person name="Horikawa D."/>
            <person name="Ishino K."/>
            <person name="Komine S."/>
            <person name="Tomita M."/>
            <person name="Blaxter M."/>
            <person name="Arakawa K."/>
        </authorList>
    </citation>
    <scope>NUCLEOTIDE SEQUENCE [LARGE SCALE GENOMIC DNA]</scope>
    <source>
        <strain evidence="2">Z151</strain>
    </source>
</reference>
<comment type="caution">
    <text evidence="1">The sequence shown here is derived from an EMBL/GenBank/DDBJ whole genome shotgun (WGS) entry which is preliminary data.</text>
</comment>
<name>A0A1W0WN74_HYPEX</name>
<evidence type="ECO:0000313" key="1">
    <source>
        <dbReference type="EMBL" id="OQV16645.1"/>
    </source>
</evidence>
<organism evidence="1 2">
    <name type="scientific">Hypsibius exemplaris</name>
    <name type="common">Freshwater tardigrade</name>
    <dbReference type="NCBI Taxonomy" id="2072580"/>
    <lineage>
        <taxon>Eukaryota</taxon>
        <taxon>Metazoa</taxon>
        <taxon>Ecdysozoa</taxon>
        <taxon>Tardigrada</taxon>
        <taxon>Eutardigrada</taxon>
        <taxon>Parachela</taxon>
        <taxon>Hypsibioidea</taxon>
        <taxon>Hypsibiidae</taxon>
        <taxon>Hypsibius</taxon>
    </lineage>
</organism>
<sequence>MGNCWVPPNTALLEMAIQTGTVPALRTTFGEGYHLKLRRSFKWPATVTDGRRPTVKPLLLSNAAPDLYATADILRLLVRRCRSGVRNAKGMIRFL</sequence>
<dbReference type="AlphaFoldDB" id="A0A1W0WN74"/>
<proteinExistence type="predicted"/>
<protein>
    <submittedName>
        <fullName evidence="1">Uncharacterized protein</fullName>
    </submittedName>
</protein>
<accession>A0A1W0WN74</accession>
<keyword evidence="2" id="KW-1185">Reference proteome</keyword>
<evidence type="ECO:0000313" key="2">
    <source>
        <dbReference type="Proteomes" id="UP000192578"/>
    </source>
</evidence>
<dbReference type="Proteomes" id="UP000192578">
    <property type="component" value="Unassembled WGS sequence"/>
</dbReference>